<comment type="caution">
    <text evidence="3">The sequence shown here is derived from an EMBL/GenBank/DDBJ whole genome shotgun (WGS) entry which is preliminary data.</text>
</comment>
<dbReference type="Proteomes" id="UP000187209">
    <property type="component" value="Unassembled WGS sequence"/>
</dbReference>
<evidence type="ECO:0000313" key="3">
    <source>
        <dbReference type="EMBL" id="OMJ95644.1"/>
    </source>
</evidence>
<evidence type="ECO:0000313" key="4">
    <source>
        <dbReference type="Proteomes" id="UP000187209"/>
    </source>
</evidence>
<keyword evidence="2" id="KW-0812">Transmembrane</keyword>
<keyword evidence="4" id="KW-1185">Reference proteome</keyword>
<dbReference type="EMBL" id="MPUH01000009">
    <property type="protein sequence ID" value="OMJ95644.1"/>
    <property type="molecule type" value="Genomic_DNA"/>
</dbReference>
<feature type="transmembrane region" description="Helical" evidence="2">
    <location>
        <begin position="62"/>
        <end position="85"/>
    </location>
</feature>
<feature type="compositionally biased region" description="Polar residues" evidence="1">
    <location>
        <begin position="200"/>
        <end position="219"/>
    </location>
</feature>
<keyword evidence="2" id="KW-1133">Transmembrane helix</keyword>
<accession>A0A1R2D2Z4</accession>
<feature type="transmembrane region" description="Helical" evidence="2">
    <location>
        <begin position="7"/>
        <end position="25"/>
    </location>
</feature>
<evidence type="ECO:0000256" key="2">
    <source>
        <dbReference type="SAM" id="Phobius"/>
    </source>
</evidence>
<sequence>MNVWELLIVLLIQLIQIPYFFFSLFTSILYLSKLITSTIILILFMCLYFLERKANFINLKISIVLTYAIIILKLFSVVLFSGPSSCSICEFYCMMNCFIEGVPEFAGVMILISDGFVLSAAIVINARCREERAGKQRFIEVERIKTPVSASNEGTPRAHKVMADLIQETIVSSSLGRHPLRNPRMFLDANEKEEENKNNTQKTGNESDPPMNHTSASPRSNDDQEFFQLLN</sequence>
<proteinExistence type="predicted"/>
<feature type="transmembrane region" description="Helical" evidence="2">
    <location>
        <begin position="31"/>
        <end position="50"/>
    </location>
</feature>
<name>A0A1R2D2Z4_9CILI</name>
<dbReference type="AlphaFoldDB" id="A0A1R2D2Z4"/>
<feature type="transmembrane region" description="Helical" evidence="2">
    <location>
        <begin position="105"/>
        <end position="126"/>
    </location>
</feature>
<evidence type="ECO:0000256" key="1">
    <source>
        <dbReference type="SAM" id="MobiDB-lite"/>
    </source>
</evidence>
<protein>
    <submittedName>
        <fullName evidence="3">Uncharacterized protein</fullName>
    </submittedName>
</protein>
<reference evidence="3 4" key="1">
    <citation type="submission" date="2016-11" db="EMBL/GenBank/DDBJ databases">
        <title>The macronuclear genome of Stentor coeruleus: a giant cell with tiny introns.</title>
        <authorList>
            <person name="Slabodnick M."/>
            <person name="Ruby J.G."/>
            <person name="Reiff S.B."/>
            <person name="Swart E.C."/>
            <person name="Gosai S."/>
            <person name="Prabakaran S."/>
            <person name="Witkowska E."/>
            <person name="Larue G.E."/>
            <person name="Fisher S."/>
            <person name="Freeman R.M."/>
            <person name="Gunawardena J."/>
            <person name="Chu W."/>
            <person name="Stover N.A."/>
            <person name="Gregory B.D."/>
            <person name="Nowacki M."/>
            <person name="Derisi J."/>
            <person name="Roy S.W."/>
            <person name="Marshall W.F."/>
            <person name="Sood P."/>
        </authorList>
    </citation>
    <scope>NUCLEOTIDE SEQUENCE [LARGE SCALE GENOMIC DNA]</scope>
    <source>
        <strain evidence="3">WM001</strain>
    </source>
</reference>
<keyword evidence="2" id="KW-0472">Membrane</keyword>
<gene>
    <name evidence="3" type="ORF">SteCoe_890</name>
</gene>
<feature type="region of interest" description="Disordered" evidence="1">
    <location>
        <begin position="189"/>
        <end position="231"/>
    </location>
</feature>
<organism evidence="3 4">
    <name type="scientific">Stentor coeruleus</name>
    <dbReference type="NCBI Taxonomy" id="5963"/>
    <lineage>
        <taxon>Eukaryota</taxon>
        <taxon>Sar</taxon>
        <taxon>Alveolata</taxon>
        <taxon>Ciliophora</taxon>
        <taxon>Postciliodesmatophora</taxon>
        <taxon>Heterotrichea</taxon>
        <taxon>Heterotrichida</taxon>
        <taxon>Stentoridae</taxon>
        <taxon>Stentor</taxon>
    </lineage>
</organism>